<evidence type="ECO:0000259" key="5">
    <source>
        <dbReference type="Pfam" id="PF01168"/>
    </source>
</evidence>
<comment type="function">
    <text evidence="2">Pyridoxal 5'-phosphate (PLP)-binding protein, which is involved in PLP homeostasis.</text>
</comment>
<dbReference type="Pfam" id="PF01168">
    <property type="entry name" value="Ala_racemase_N"/>
    <property type="match status" value="1"/>
</dbReference>
<dbReference type="CDD" id="cd00635">
    <property type="entry name" value="PLPDE_III_YBL036c_like"/>
    <property type="match status" value="1"/>
</dbReference>
<dbReference type="AlphaFoldDB" id="A0A1I4YI50"/>
<evidence type="ECO:0000256" key="2">
    <source>
        <dbReference type="HAMAP-Rule" id="MF_02087"/>
    </source>
</evidence>
<keyword evidence="7" id="KW-1185">Reference proteome</keyword>
<dbReference type="GO" id="GO:0030170">
    <property type="term" value="F:pyridoxal phosphate binding"/>
    <property type="evidence" value="ECO:0007669"/>
    <property type="project" value="UniProtKB-UniRule"/>
</dbReference>
<dbReference type="FunFam" id="3.20.20.10:FF:000018">
    <property type="entry name" value="Pyridoxal phosphate homeostasis protein"/>
    <property type="match status" value="1"/>
</dbReference>
<comment type="similarity">
    <text evidence="2 4">Belongs to the pyridoxal phosphate-binding protein YggS/PROSC family.</text>
</comment>
<accession>A0A1I4YI50</accession>
<proteinExistence type="inferred from homology"/>
<dbReference type="InterPro" id="IPR001608">
    <property type="entry name" value="Ala_racemase_N"/>
</dbReference>
<dbReference type="NCBIfam" id="TIGR00044">
    <property type="entry name" value="YggS family pyridoxal phosphate-dependent enzyme"/>
    <property type="match status" value="1"/>
</dbReference>
<reference evidence="6 7" key="1">
    <citation type="submission" date="2016-10" db="EMBL/GenBank/DDBJ databases">
        <authorList>
            <person name="de Groot N.N."/>
        </authorList>
    </citation>
    <scope>NUCLEOTIDE SEQUENCE [LARGE SCALE GENOMIC DNA]</scope>
    <source>
        <strain evidence="6 7">ML2</strain>
    </source>
</reference>
<dbReference type="InterPro" id="IPR011078">
    <property type="entry name" value="PyrdxlP_homeostasis"/>
</dbReference>
<evidence type="ECO:0000256" key="4">
    <source>
        <dbReference type="RuleBase" id="RU004514"/>
    </source>
</evidence>
<dbReference type="SUPFAM" id="SSF51419">
    <property type="entry name" value="PLP-binding barrel"/>
    <property type="match status" value="1"/>
</dbReference>
<evidence type="ECO:0000256" key="1">
    <source>
        <dbReference type="ARBA" id="ARBA00022898"/>
    </source>
</evidence>
<protein>
    <recommendedName>
        <fullName evidence="2">Pyridoxal phosphate homeostasis protein</fullName>
        <shortName evidence="2">PLP homeostasis protein</shortName>
    </recommendedName>
</protein>
<dbReference type="Gene3D" id="3.20.20.10">
    <property type="entry name" value="Alanine racemase"/>
    <property type="match status" value="1"/>
</dbReference>
<dbReference type="PIRSF" id="PIRSF004848">
    <property type="entry name" value="YBL036c_PLPDEIII"/>
    <property type="match status" value="1"/>
</dbReference>
<sequence length="221" mass="25361">MSMISKNLEEIRSTLKDNVTLVAVSKTKSVEEIMEAYKEGIRDFGENKVQELEEKYELLPKDIRWHLIGGLQTNKVRKVLGKTYLIQSLDRESLALEINKRAEKMGILVDTLIEVNIGEEAQKAGILTDDLEGFITLLNDLKHIRVRGLMAIIPQGSEEENRQYFRKMYKLFQDLSQVRQERFTMEVLSMGMSMDYVTAMEEGSNMIRVGTGIFGARNYTV</sequence>
<dbReference type="EMBL" id="FOVK01000001">
    <property type="protein sequence ID" value="SFN37696.1"/>
    <property type="molecule type" value="Genomic_DNA"/>
</dbReference>
<evidence type="ECO:0000313" key="6">
    <source>
        <dbReference type="EMBL" id="SFN37696.1"/>
    </source>
</evidence>
<dbReference type="HAMAP" id="MF_02087">
    <property type="entry name" value="PLP_homeostasis"/>
    <property type="match status" value="1"/>
</dbReference>
<name>A0A1I4YI50_9CLOT</name>
<evidence type="ECO:0000313" key="7">
    <source>
        <dbReference type="Proteomes" id="UP000181899"/>
    </source>
</evidence>
<dbReference type="PANTHER" id="PTHR10146">
    <property type="entry name" value="PROLINE SYNTHETASE CO-TRANSCRIBED BACTERIAL HOMOLOG PROTEIN"/>
    <property type="match status" value="1"/>
</dbReference>
<feature type="modified residue" description="N6-(pyridoxal phosphate)lysine" evidence="2 3">
    <location>
        <position position="26"/>
    </location>
</feature>
<dbReference type="PANTHER" id="PTHR10146:SF14">
    <property type="entry name" value="PYRIDOXAL PHOSPHATE HOMEOSTASIS PROTEIN"/>
    <property type="match status" value="1"/>
</dbReference>
<keyword evidence="1 2" id="KW-0663">Pyridoxal phosphate</keyword>
<dbReference type="Proteomes" id="UP000181899">
    <property type="component" value="Unassembled WGS sequence"/>
</dbReference>
<comment type="cofactor">
    <cofactor evidence="3">
        <name>pyridoxal 5'-phosphate</name>
        <dbReference type="ChEBI" id="CHEBI:597326"/>
    </cofactor>
</comment>
<dbReference type="InterPro" id="IPR029066">
    <property type="entry name" value="PLP-binding_barrel"/>
</dbReference>
<gene>
    <name evidence="6" type="ORF">SAMN04488695_101612</name>
</gene>
<dbReference type="STRING" id="398199.SAMN05421804_101185"/>
<evidence type="ECO:0000256" key="3">
    <source>
        <dbReference type="PIRSR" id="PIRSR004848-1"/>
    </source>
</evidence>
<feature type="domain" description="Alanine racemase N-terminal" evidence="5">
    <location>
        <begin position="4"/>
        <end position="217"/>
    </location>
</feature>
<organism evidence="6 7">
    <name type="scientific">Proteiniclasticum ruminis</name>
    <dbReference type="NCBI Taxonomy" id="398199"/>
    <lineage>
        <taxon>Bacteria</taxon>
        <taxon>Bacillati</taxon>
        <taxon>Bacillota</taxon>
        <taxon>Clostridia</taxon>
        <taxon>Eubacteriales</taxon>
        <taxon>Clostridiaceae</taxon>
        <taxon>Proteiniclasticum</taxon>
    </lineage>
</organism>